<proteinExistence type="predicted"/>
<dbReference type="AlphaFoldDB" id="A0A939J6W3"/>
<organism evidence="1 2">
    <name type="scientific">Roseibium aggregatum</name>
    <dbReference type="NCBI Taxonomy" id="187304"/>
    <lineage>
        <taxon>Bacteria</taxon>
        <taxon>Pseudomonadati</taxon>
        <taxon>Pseudomonadota</taxon>
        <taxon>Alphaproteobacteria</taxon>
        <taxon>Hyphomicrobiales</taxon>
        <taxon>Stappiaceae</taxon>
        <taxon>Roseibium</taxon>
    </lineage>
</organism>
<name>A0A939J6W3_9HYPH</name>
<dbReference type="EMBL" id="JAEKJZ010000006">
    <property type="protein sequence ID" value="MBN9673199.1"/>
    <property type="molecule type" value="Genomic_DNA"/>
</dbReference>
<comment type="caution">
    <text evidence="1">The sequence shown here is derived from an EMBL/GenBank/DDBJ whole genome shotgun (WGS) entry which is preliminary data.</text>
</comment>
<gene>
    <name evidence="1" type="ORF">JF539_22770</name>
</gene>
<protein>
    <submittedName>
        <fullName evidence="1">Uncharacterized protein</fullName>
    </submittedName>
</protein>
<evidence type="ECO:0000313" key="1">
    <source>
        <dbReference type="EMBL" id="MBN9673199.1"/>
    </source>
</evidence>
<dbReference type="Proteomes" id="UP000664096">
    <property type="component" value="Unassembled WGS sequence"/>
</dbReference>
<reference evidence="1" key="1">
    <citation type="submission" date="2020-12" db="EMBL/GenBank/DDBJ databases">
        <title>Oil enriched cultivation method for isolating marine PHA-producing bacteria.</title>
        <authorList>
            <person name="Zheng W."/>
            <person name="Yu S."/>
            <person name="Huang Y."/>
        </authorList>
    </citation>
    <scope>NUCLEOTIDE SEQUENCE</scope>
    <source>
        <strain evidence="1">SY-2-12</strain>
    </source>
</reference>
<sequence length="241" mass="26338">MDTGRQGACAHNNALWCNAVLTAAGATARFHAGFWQAEGRSLPLYPDIVTLSPQPGAEFFAALSALPANAAVKDSFDSLDLQASGFEKLLTGTWLFRPAQTANKPALSTNWQKITHSEGLKKWLTGWNENVNLHRVFPPSLLNLKTVDFAAITGNGAIKAGAVFNSGPKLDGKDLLGLTNVFCRKSWRYSALHDLLEPFPHRPVCTYEADDKLLPVYRQLGFESCGRLGVWVKPRPTSQSD</sequence>
<evidence type="ECO:0000313" key="2">
    <source>
        <dbReference type="Proteomes" id="UP000664096"/>
    </source>
</evidence>
<accession>A0A939J6W3</accession>
<dbReference type="RefSeq" id="WP_207143050.1">
    <property type="nucleotide sequence ID" value="NZ_JAEKJZ010000006.1"/>
</dbReference>